<comment type="caution">
    <text evidence="1">The sequence shown here is derived from an EMBL/GenBank/DDBJ whole genome shotgun (WGS) entry which is preliminary data.</text>
</comment>
<accession>A0A6A3AW49</accession>
<dbReference type="PANTHER" id="PTHR36891">
    <property type="entry name" value="OS01G0127400 PROTEIN"/>
    <property type="match status" value="1"/>
</dbReference>
<gene>
    <name evidence="1" type="ORF">F3Y22_tig00110384pilonHSYRG00326</name>
</gene>
<evidence type="ECO:0000313" key="1">
    <source>
        <dbReference type="EMBL" id="KAE8707295.1"/>
    </source>
</evidence>
<dbReference type="EMBL" id="VEPZ02000964">
    <property type="protein sequence ID" value="KAE8707295.1"/>
    <property type="molecule type" value="Genomic_DNA"/>
</dbReference>
<name>A0A6A3AW49_HIBSY</name>
<sequence length="201" mass="21858">MRKFDFIKAKEENYLILCKLKQVSQAVENLVERSQVDAVAVVGCFPDEVKGCWMLPKPLLNLICFQIVLCVLAGLSNAPQHLVRNPEASAKGCIMASDVDSVILQIDACGGEGALAFARSKRSKPLIICVEENETVLNDTADKLGIKVIKVKNYWEAVGVIAAHKAGIGPNSLRRNRIRNICHSSVVQANGFVISTALSII</sequence>
<dbReference type="Pfam" id="PF11805">
    <property type="entry name" value="DUF3326"/>
    <property type="match status" value="1"/>
</dbReference>
<reference evidence="1" key="1">
    <citation type="submission" date="2019-09" db="EMBL/GenBank/DDBJ databases">
        <title>Draft genome information of white flower Hibiscus syriacus.</title>
        <authorList>
            <person name="Kim Y.-M."/>
        </authorList>
    </citation>
    <scope>NUCLEOTIDE SEQUENCE [LARGE SCALE GENOMIC DNA]</scope>
    <source>
        <strain evidence="1">YM2019G1</strain>
    </source>
</reference>
<keyword evidence="2" id="KW-1185">Reference proteome</keyword>
<dbReference type="Proteomes" id="UP000436088">
    <property type="component" value="Unassembled WGS sequence"/>
</dbReference>
<proteinExistence type="predicted"/>
<evidence type="ECO:0000313" key="2">
    <source>
        <dbReference type="Proteomes" id="UP000436088"/>
    </source>
</evidence>
<dbReference type="PANTHER" id="PTHR36891:SF1">
    <property type="entry name" value="OS01G0127400 PROTEIN"/>
    <property type="match status" value="1"/>
</dbReference>
<organism evidence="1 2">
    <name type="scientific">Hibiscus syriacus</name>
    <name type="common">Rose of Sharon</name>
    <dbReference type="NCBI Taxonomy" id="106335"/>
    <lineage>
        <taxon>Eukaryota</taxon>
        <taxon>Viridiplantae</taxon>
        <taxon>Streptophyta</taxon>
        <taxon>Embryophyta</taxon>
        <taxon>Tracheophyta</taxon>
        <taxon>Spermatophyta</taxon>
        <taxon>Magnoliopsida</taxon>
        <taxon>eudicotyledons</taxon>
        <taxon>Gunneridae</taxon>
        <taxon>Pentapetalae</taxon>
        <taxon>rosids</taxon>
        <taxon>malvids</taxon>
        <taxon>Malvales</taxon>
        <taxon>Malvaceae</taxon>
        <taxon>Malvoideae</taxon>
        <taxon>Hibiscus</taxon>
    </lineage>
</organism>
<dbReference type="InterPro" id="IPR021763">
    <property type="entry name" value="DUF3326"/>
</dbReference>
<protein>
    <submittedName>
        <fullName evidence="1">U-box domain-containing protein 10-like</fullName>
    </submittedName>
</protein>
<dbReference type="AlphaFoldDB" id="A0A6A3AW49"/>